<name>A0A3B0VA13_9ZZZZ</name>
<dbReference type="GO" id="GO:0005737">
    <property type="term" value="C:cytoplasm"/>
    <property type="evidence" value="ECO:0007669"/>
    <property type="project" value="TreeGrafter"/>
</dbReference>
<evidence type="ECO:0000313" key="6">
    <source>
        <dbReference type="EMBL" id="VAW28816.1"/>
    </source>
</evidence>
<dbReference type="PIRSF" id="PIRSF005700">
    <property type="entry name" value="PepC"/>
    <property type="match status" value="1"/>
</dbReference>
<dbReference type="EC" id="3.4.22.40" evidence="6"/>
<dbReference type="GO" id="GO:0070005">
    <property type="term" value="F:cysteine-type aminopeptidase activity"/>
    <property type="evidence" value="ECO:0007669"/>
    <property type="project" value="InterPro"/>
</dbReference>
<dbReference type="InterPro" id="IPR004134">
    <property type="entry name" value="Peptidase_C1B"/>
</dbReference>
<dbReference type="GO" id="GO:0043418">
    <property type="term" value="P:homocysteine catabolic process"/>
    <property type="evidence" value="ECO:0007669"/>
    <property type="project" value="TreeGrafter"/>
</dbReference>
<dbReference type="InterPro" id="IPR000668">
    <property type="entry name" value="Peptidase_C1A_C"/>
</dbReference>
<feature type="domain" description="Peptidase C1A papain C-terminal" evidence="5">
    <location>
        <begin position="46"/>
        <end position="129"/>
    </location>
</feature>
<dbReference type="GO" id="GO:0009636">
    <property type="term" value="P:response to toxic substance"/>
    <property type="evidence" value="ECO:0007669"/>
    <property type="project" value="TreeGrafter"/>
</dbReference>
<reference evidence="6" key="1">
    <citation type="submission" date="2018-06" db="EMBL/GenBank/DDBJ databases">
        <authorList>
            <person name="Zhirakovskaya E."/>
        </authorList>
    </citation>
    <scope>NUCLEOTIDE SEQUENCE</scope>
</reference>
<dbReference type="GO" id="GO:0004197">
    <property type="term" value="F:cysteine-type endopeptidase activity"/>
    <property type="evidence" value="ECO:0007669"/>
    <property type="project" value="UniProtKB-EC"/>
</dbReference>
<gene>
    <name evidence="6" type="ORF">MNBD_BACTEROID07-1795</name>
</gene>
<evidence type="ECO:0000259" key="5">
    <source>
        <dbReference type="Pfam" id="PF00112"/>
    </source>
</evidence>
<dbReference type="SUPFAM" id="SSF54001">
    <property type="entry name" value="Cysteine proteinases"/>
    <property type="match status" value="1"/>
</dbReference>
<evidence type="ECO:0000256" key="3">
    <source>
        <dbReference type="ARBA" id="ARBA00022807"/>
    </source>
</evidence>
<organism evidence="6">
    <name type="scientific">hydrothermal vent metagenome</name>
    <dbReference type="NCBI Taxonomy" id="652676"/>
    <lineage>
        <taxon>unclassified sequences</taxon>
        <taxon>metagenomes</taxon>
        <taxon>ecological metagenomes</taxon>
    </lineage>
</organism>
<proteinExistence type="inferred from homology"/>
<evidence type="ECO:0000256" key="4">
    <source>
        <dbReference type="PIRNR" id="PIRNR005700"/>
    </source>
</evidence>
<dbReference type="GO" id="GO:0006508">
    <property type="term" value="P:proteolysis"/>
    <property type="evidence" value="ECO:0007669"/>
    <property type="project" value="UniProtKB-KW"/>
</dbReference>
<dbReference type="AlphaFoldDB" id="A0A3B0VA13"/>
<protein>
    <submittedName>
        <fullName evidence="6">Aminopeptidase C</fullName>
        <ecNumber evidence="6">3.4.22.40</ecNumber>
    </submittedName>
</protein>
<evidence type="ECO:0000256" key="1">
    <source>
        <dbReference type="ARBA" id="ARBA00022670"/>
    </source>
</evidence>
<dbReference type="PROSITE" id="PS00139">
    <property type="entry name" value="THIOL_PROTEASE_CYS"/>
    <property type="match status" value="1"/>
</dbReference>
<sequence length="402" mass="46165">MRIKSFIFLLVAAFMLNFQSFAQSSTTAKKEVKGYHFTDDVVVPHTPVKNQYRSGTCWSYSTLSFVEDELLRTTGKKYNLSEMFYVYHMYSGRSIKYVRLHGKLQFGSGGEAADVFTSIKKYGIVPESVYTGMQYGTKLPVEGELDAVLQNFVDAIVKNKNHKLTPVWHKAFDAVLDSYFGKLPTTFKYEGKEYTPQSFRDMTGFNPDNIVAITSFKDHPYYKAFPLAIPDNWLWESTMNVPLSDMMAIIDNALKNGYTVDWGADVSDPGFNWRKGVAIIPNPHPTLNDSLQARWDTLSRREKRKELYNFDSLVQEVTVTPAMRQQHYDNYLVTDDHGILIVGIAHDQNGKVFYKIENSWGKDQKYKGYFYASRAYVELQTMDIAVNKEAIPKKIRKKMGIK</sequence>
<dbReference type="Gene3D" id="3.90.70.10">
    <property type="entry name" value="Cysteine proteinases"/>
    <property type="match status" value="1"/>
</dbReference>
<keyword evidence="1 4" id="KW-0645">Protease</keyword>
<dbReference type="InterPro" id="IPR038765">
    <property type="entry name" value="Papain-like_cys_pep_sf"/>
</dbReference>
<dbReference type="EMBL" id="UOET01000291">
    <property type="protein sequence ID" value="VAW28816.1"/>
    <property type="molecule type" value="Genomic_DNA"/>
</dbReference>
<dbReference type="PANTHER" id="PTHR10363:SF2">
    <property type="entry name" value="BLEOMYCIN HYDROLASE"/>
    <property type="match status" value="1"/>
</dbReference>
<evidence type="ECO:0000256" key="2">
    <source>
        <dbReference type="ARBA" id="ARBA00022801"/>
    </source>
</evidence>
<comment type="similarity">
    <text evidence="4">Belongs to the peptidase C1 family.</text>
</comment>
<dbReference type="InterPro" id="IPR000169">
    <property type="entry name" value="Pept_cys_AS"/>
</dbReference>
<dbReference type="Pfam" id="PF03051">
    <property type="entry name" value="Peptidase_C1_2"/>
    <property type="match status" value="1"/>
</dbReference>
<dbReference type="Pfam" id="PF00112">
    <property type="entry name" value="Peptidase_C1"/>
    <property type="match status" value="1"/>
</dbReference>
<keyword evidence="2 4" id="KW-0378">Hydrolase</keyword>
<dbReference type="PANTHER" id="PTHR10363">
    <property type="entry name" value="BLEOMYCIN HYDROLASE"/>
    <property type="match status" value="1"/>
</dbReference>
<accession>A0A3B0VA13</accession>
<keyword evidence="6" id="KW-0031">Aminopeptidase</keyword>
<keyword evidence="3 4" id="KW-0788">Thiol protease</keyword>